<organism evidence="2 3">
    <name type="scientific">Carnobacterium viridans</name>
    <dbReference type="NCBI Taxonomy" id="174587"/>
    <lineage>
        <taxon>Bacteria</taxon>
        <taxon>Bacillati</taxon>
        <taxon>Bacillota</taxon>
        <taxon>Bacilli</taxon>
        <taxon>Lactobacillales</taxon>
        <taxon>Carnobacteriaceae</taxon>
        <taxon>Carnobacterium</taxon>
    </lineage>
</organism>
<dbReference type="OrthoDB" id="9813965at2"/>
<reference evidence="3" key="1">
    <citation type="submission" date="2016-10" db="EMBL/GenBank/DDBJ databases">
        <authorList>
            <person name="Varghese N."/>
            <person name="Submissions S."/>
        </authorList>
    </citation>
    <scope>NUCLEOTIDE SEQUENCE [LARGE SCALE GENOMIC DNA]</scope>
    <source>
        <strain evidence="3">MPL-11</strain>
    </source>
</reference>
<dbReference type="Proteomes" id="UP000199481">
    <property type="component" value="Unassembled WGS sequence"/>
</dbReference>
<feature type="domain" description="HMA" evidence="1">
    <location>
        <begin position="1"/>
        <end position="66"/>
    </location>
</feature>
<dbReference type="GO" id="GO:0046872">
    <property type="term" value="F:metal ion binding"/>
    <property type="evidence" value="ECO:0007669"/>
    <property type="project" value="InterPro"/>
</dbReference>
<keyword evidence="3" id="KW-1185">Reference proteome</keyword>
<dbReference type="InterPro" id="IPR036163">
    <property type="entry name" value="HMA_dom_sf"/>
</dbReference>
<accession>A0A1H0ZUW5</accession>
<dbReference type="CDD" id="cd00371">
    <property type="entry name" value="HMA"/>
    <property type="match status" value="1"/>
</dbReference>
<dbReference type="RefSeq" id="WP_007723234.1">
    <property type="nucleotide sequence ID" value="NZ_CP084916.1"/>
</dbReference>
<dbReference type="Gene3D" id="3.30.70.100">
    <property type="match status" value="1"/>
</dbReference>
<dbReference type="PROSITE" id="PS50846">
    <property type="entry name" value="HMA_2"/>
    <property type="match status" value="1"/>
</dbReference>
<evidence type="ECO:0000313" key="2">
    <source>
        <dbReference type="EMBL" id="SDQ31254.1"/>
    </source>
</evidence>
<gene>
    <name evidence="2" type="ORF">SAMN04487752_1735</name>
</gene>
<name>A0A1H0ZUW5_9LACT</name>
<dbReference type="AlphaFoldDB" id="A0A1H0ZUW5"/>
<dbReference type="SUPFAM" id="SSF55008">
    <property type="entry name" value="HMA, heavy metal-associated domain"/>
    <property type="match status" value="1"/>
</dbReference>
<dbReference type="Pfam" id="PF00403">
    <property type="entry name" value="HMA"/>
    <property type="match status" value="1"/>
</dbReference>
<evidence type="ECO:0000313" key="3">
    <source>
        <dbReference type="Proteomes" id="UP000199481"/>
    </source>
</evidence>
<sequence length="68" mass="7432">MKREVLVEGMKCEGCANTVQERFEAIEGVESVAIDLVNKKAVLESQSDIDKDKLVSALSDTKYSVING</sequence>
<dbReference type="EMBL" id="FNJW01000008">
    <property type="protein sequence ID" value="SDQ31254.1"/>
    <property type="molecule type" value="Genomic_DNA"/>
</dbReference>
<protein>
    <submittedName>
        <fullName evidence="2">Copper chaperone CopZ</fullName>
    </submittedName>
</protein>
<evidence type="ECO:0000259" key="1">
    <source>
        <dbReference type="PROSITE" id="PS50846"/>
    </source>
</evidence>
<dbReference type="InterPro" id="IPR006121">
    <property type="entry name" value="HMA_dom"/>
</dbReference>
<proteinExistence type="predicted"/>